<evidence type="ECO:0000313" key="2">
    <source>
        <dbReference type="EMBL" id="PSM42770.1"/>
    </source>
</evidence>
<dbReference type="PANTHER" id="PTHR43441">
    <property type="entry name" value="RIBOSOMAL-PROTEIN-SERINE ACETYLTRANSFERASE"/>
    <property type="match status" value="1"/>
</dbReference>
<dbReference type="GO" id="GO:0005737">
    <property type="term" value="C:cytoplasm"/>
    <property type="evidence" value="ECO:0007669"/>
    <property type="project" value="TreeGrafter"/>
</dbReference>
<dbReference type="EMBL" id="PYBJ01000008">
    <property type="protein sequence ID" value="PSM42770.1"/>
    <property type="molecule type" value="Genomic_DNA"/>
</dbReference>
<dbReference type="PANTHER" id="PTHR43441:SF2">
    <property type="entry name" value="FAMILY ACETYLTRANSFERASE, PUTATIVE (AFU_ORTHOLOGUE AFUA_7G00850)-RELATED"/>
    <property type="match status" value="1"/>
</dbReference>
<comment type="caution">
    <text evidence="2">The sequence shown here is derived from an EMBL/GenBank/DDBJ whole genome shotgun (WGS) entry which is preliminary data.</text>
</comment>
<proteinExistence type="predicted"/>
<name>A0A2P8Q931_9ACTN</name>
<organism evidence="2 3">
    <name type="scientific">Streptomyces dioscori</name>
    <dbReference type="NCBI Taxonomy" id="2109333"/>
    <lineage>
        <taxon>Bacteria</taxon>
        <taxon>Bacillati</taxon>
        <taxon>Actinomycetota</taxon>
        <taxon>Actinomycetes</taxon>
        <taxon>Kitasatosporales</taxon>
        <taxon>Streptomycetaceae</taxon>
        <taxon>Streptomyces</taxon>
        <taxon>Streptomyces aurantiacus group</taxon>
    </lineage>
</organism>
<gene>
    <name evidence="2" type="ORF">C6Y14_15815</name>
</gene>
<dbReference type="RefSeq" id="WP_107017405.1">
    <property type="nucleotide sequence ID" value="NZ_KZ679042.1"/>
</dbReference>
<sequence length="187" mass="21313">MTSFWTGERVRLRGVEPDDWTALMRFEADEERLGDLVQAPRSAEGHRARAKELALAAPDSDRFILLIEAVETGQPVGVVGSHHADARAGWFEYGISLGTEHRRRGYATEAATLLLRYMFDERRFHKCQARVFAHNEASLTLQRRLGFVEEGRLRDQVFFAGRHHDVVMMGMLADEFTHLHPARPTVT</sequence>
<dbReference type="Pfam" id="PF13302">
    <property type="entry name" value="Acetyltransf_3"/>
    <property type="match status" value="1"/>
</dbReference>
<dbReference type="OrthoDB" id="9814648at2"/>
<dbReference type="GO" id="GO:0008999">
    <property type="term" value="F:protein-N-terminal-alanine acetyltransferase activity"/>
    <property type="evidence" value="ECO:0007669"/>
    <property type="project" value="TreeGrafter"/>
</dbReference>
<dbReference type="InterPro" id="IPR016181">
    <property type="entry name" value="Acyl_CoA_acyltransferase"/>
</dbReference>
<keyword evidence="2" id="KW-0808">Transferase</keyword>
<dbReference type="InterPro" id="IPR000182">
    <property type="entry name" value="GNAT_dom"/>
</dbReference>
<dbReference type="AlphaFoldDB" id="A0A2P8Q931"/>
<accession>A0A2P8Q931</accession>
<dbReference type="Gene3D" id="3.40.630.30">
    <property type="match status" value="1"/>
</dbReference>
<dbReference type="SUPFAM" id="SSF55729">
    <property type="entry name" value="Acyl-CoA N-acyltransferases (Nat)"/>
    <property type="match status" value="1"/>
</dbReference>
<feature type="domain" description="N-acetyltransferase" evidence="1">
    <location>
        <begin position="10"/>
        <end position="174"/>
    </location>
</feature>
<reference evidence="2 3" key="1">
    <citation type="submission" date="2018-03" db="EMBL/GenBank/DDBJ databases">
        <title>Streptomyces dioscori sp. nov., a novel endophytic actinobacterium isolated from bulbil of Dioscorea bulbifera L.</title>
        <authorList>
            <person name="Zhikuan W."/>
        </authorList>
    </citation>
    <scope>NUCLEOTIDE SEQUENCE [LARGE SCALE GENOMIC DNA]</scope>
    <source>
        <strain evidence="2 3">A217</strain>
    </source>
</reference>
<dbReference type="Proteomes" id="UP000240429">
    <property type="component" value="Unassembled WGS sequence"/>
</dbReference>
<keyword evidence="3" id="KW-1185">Reference proteome</keyword>
<protein>
    <submittedName>
        <fullName evidence="2">RimJ/RimL family protein N-acetyltransferase</fullName>
    </submittedName>
</protein>
<dbReference type="InterPro" id="IPR051908">
    <property type="entry name" value="Ribosomal_N-acetyltransferase"/>
</dbReference>
<evidence type="ECO:0000313" key="3">
    <source>
        <dbReference type="Proteomes" id="UP000240429"/>
    </source>
</evidence>
<dbReference type="PROSITE" id="PS51186">
    <property type="entry name" value="GNAT"/>
    <property type="match status" value="1"/>
</dbReference>
<dbReference type="GO" id="GO:1990189">
    <property type="term" value="F:protein N-terminal-serine acetyltransferase activity"/>
    <property type="evidence" value="ECO:0007669"/>
    <property type="project" value="TreeGrafter"/>
</dbReference>
<evidence type="ECO:0000259" key="1">
    <source>
        <dbReference type="PROSITE" id="PS51186"/>
    </source>
</evidence>